<protein>
    <recommendedName>
        <fullName evidence="1">site-specific DNA-methyltransferase (adenine-specific)</fullName>
        <ecNumber evidence="1">2.1.1.72</ecNumber>
    </recommendedName>
</protein>
<dbReference type="GO" id="GO:0032259">
    <property type="term" value="P:methylation"/>
    <property type="evidence" value="ECO:0007669"/>
    <property type="project" value="UniProtKB-KW"/>
</dbReference>
<keyword evidence="4" id="KW-0949">S-adenosyl-L-methionine</keyword>
<proteinExistence type="predicted"/>
<evidence type="ECO:0000256" key="2">
    <source>
        <dbReference type="ARBA" id="ARBA00022603"/>
    </source>
</evidence>
<evidence type="ECO:0000313" key="7">
    <source>
        <dbReference type="EMBL" id="WYF46482.1"/>
    </source>
</evidence>
<dbReference type="InterPro" id="IPR002052">
    <property type="entry name" value="DNA_methylase_N6_adenine_CS"/>
</dbReference>
<accession>A0AAU6Q8B7</accession>
<dbReference type="GO" id="GO:0003676">
    <property type="term" value="F:nucleic acid binding"/>
    <property type="evidence" value="ECO:0007669"/>
    <property type="project" value="InterPro"/>
</dbReference>
<dbReference type="PRINTS" id="PR00507">
    <property type="entry name" value="N12N6MTFRASE"/>
</dbReference>
<feature type="domain" description="Type II methyltransferase M.TaqI-like" evidence="6">
    <location>
        <begin position="469"/>
        <end position="703"/>
    </location>
</feature>
<dbReference type="EMBL" id="CP149783">
    <property type="protein sequence ID" value="WYF46482.1"/>
    <property type="molecule type" value="Genomic_DNA"/>
</dbReference>
<dbReference type="Gene3D" id="3.40.50.150">
    <property type="entry name" value="Vaccinia Virus protein VP39"/>
    <property type="match status" value="1"/>
</dbReference>
<dbReference type="InterPro" id="IPR011639">
    <property type="entry name" value="MethylTrfase_TaqI-like_dom"/>
</dbReference>
<evidence type="ECO:0000256" key="1">
    <source>
        <dbReference type="ARBA" id="ARBA00011900"/>
    </source>
</evidence>
<dbReference type="GO" id="GO:0006304">
    <property type="term" value="P:DNA modification"/>
    <property type="evidence" value="ECO:0007669"/>
    <property type="project" value="InterPro"/>
</dbReference>
<dbReference type="SUPFAM" id="SSF53335">
    <property type="entry name" value="S-adenosyl-L-methionine-dependent methyltransferases"/>
    <property type="match status" value="1"/>
</dbReference>
<sequence>MLQLDDLRRLRTPTVLADIYHLLGYPADLEAEAYVPAEIGLEGAAAQDASHVWMLVDLDTLQHVHFEVRDLHAATLRRVTEQFLKRPGEYLLTFATPTSDRLVFVKPRREGEGEKSSVKLGKLSIQPSRPTQHDLSVLREIAVDGHTIPQDAHQKQIKAFNVERVTRRFFDEYKKLFHHTRDTIAAENRNAQIGPLPRNKVEDKPSLHAFTQRLLGRIIFLYFIQKKGWLDAQQDFLADLYKKATEHAGGNFYRDALEPLFFEVLNTERQGDASPFGDIPYLNGSLFEREYPQDTLLNLPNSLFDPKQTGSVLNVLGGYNFTVSESSSLEQEISLDPEMLGKVFENMMEEEEAAQSGTFYTPRSIVQFMAEETLTRYLSDHTGIPQTRLLPLTGDDSEVHDLTTAEATQIITALGKVRVLDPAVGTASMLVGFLNAMIRVRRSAEAKRGLQVCEGSPALAQWKREYIQHCLYGVDIKQEAIEIARLRLWLSLVVDAQEAEPLPNLDYKLMAGDGLLETVDGTPFIKVEQAFVGDEAAIARKAAEIEVKHEQFFSEQRPPQRRALRAEIQQLERELFKADVDYRIKGLDGQIRLLDNQISDPRQSERSKNTLAKRRTALAENMGRLLQQKVKVWDEKEPLPFFLHNVHFAEVMKDENRGGNGGFDIVIGNPPYVRHERLGKEYKSALQVAFPDVGKGTADLYVYCI</sequence>
<dbReference type="Pfam" id="PF07669">
    <property type="entry name" value="Eco57I"/>
    <property type="match status" value="1"/>
</dbReference>
<dbReference type="PANTHER" id="PTHR33841">
    <property type="entry name" value="DNA METHYLTRANSFERASE YEEA-RELATED"/>
    <property type="match status" value="1"/>
</dbReference>
<dbReference type="GO" id="GO:0009007">
    <property type="term" value="F:site-specific DNA-methyltransferase (adenine-specific) activity"/>
    <property type="evidence" value="ECO:0007669"/>
    <property type="project" value="UniProtKB-EC"/>
</dbReference>
<organism evidence="7">
    <name type="scientific">Deinococcus sp. VB142</name>
    <dbReference type="NCBI Taxonomy" id="3112952"/>
    <lineage>
        <taxon>Bacteria</taxon>
        <taxon>Thermotogati</taxon>
        <taxon>Deinococcota</taxon>
        <taxon>Deinococci</taxon>
        <taxon>Deinococcales</taxon>
        <taxon>Deinococcaceae</taxon>
        <taxon>Deinococcus</taxon>
    </lineage>
</organism>
<comment type="catalytic activity">
    <reaction evidence="5">
        <text>a 2'-deoxyadenosine in DNA + S-adenosyl-L-methionine = an N(6)-methyl-2'-deoxyadenosine in DNA + S-adenosyl-L-homocysteine + H(+)</text>
        <dbReference type="Rhea" id="RHEA:15197"/>
        <dbReference type="Rhea" id="RHEA-COMP:12418"/>
        <dbReference type="Rhea" id="RHEA-COMP:12419"/>
        <dbReference type="ChEBI" id="CHEBI:15378"/>
        <dbReference type="ChEBI" id="CHEBI:57856"/>
        <dbReference type="ChEBI" id="CHEBI:59789"/>
        <dbReference type="ChEBI" id="CHEBI:90615"/>
        <dbReference type="ChEBI" id="CHEBI:90616"/>
        <dbReference type="EC" id="2.1.1.72"/>
    </reaction>
</comment>
<dbReference type="PROSITE" id="PS00092">
    <property type="entry name" value="N6_MTASE"/>
    <property type="match status" value="1"/>
</dbReference>
<name>A0AAU6Q8B7_9DEIO</name>
<keyword evidence="2" id="KW-0489">Methyltransferase</keyword>
<dbReference type="InterPro" id="IPR029063">
    <property type="entry name" value="SAM-dependent_MTases_sf"/>
</dbReference>
<gene>
    <name evidence="7" type="ORF">WDJ50_15625</name>
</gene>
<reference evidence="7" key="1">
    <citation type="submission" date="2024-03" db="EMBL/GenBank/DDBJ databases">
        <title>Deinococcus weizhi sp. nov., isolated from human skin.</title>
        <authorList>
            <person name="Wei Z."/>
            <person name="Tian F."/>
            <person name="Yang C."/>
            <person name="Xin L.T."/>
            <person name="Wen Z.J."/>
            <person name="Lan K.C."/>
            <person name="Yu L."/>
            <person name="Zhe W."/>
            <person name="Dan F.D."/>
            <person name="Jun W."/>
            <person name="Rui Z."/>
            <person name="Yong X.J."/>
            <person name="Ting Y."/>
            <person name="Wei X."/>
            <person name="Xu Z.G."/>
            <person name="Xin Z."/>
            <person name="Dong F.G."/>
            <person name="Ni X.M."/>
            <person name="Zheng M.G."/>
            <person name="Chun Y."/>
            <person name="Qian W.X."/>
        </authorList>
    </citation>
    <scope>NUCLEOTIDE SEQUENCE</scope>
    <source>
        <strain evidence="7">VB142</strain>
    </source>
</reference>
<dbReference type="RefSeq" id="WP_339097951.1">
    <property type="nucleotide sequence ID" value="NZ_CP149783.1"/>
</dbReference>
<keyword evidence="3" id="KW-0808">Transferase</keyword>
<dbReference type="EC" id="2.1.1.72" evidence="1"/>
<evidence type="ECO:0000256" key="5">
    <source>
        <dbReference type="ARBA" id="ARBA00047942"/>
    </source>
</evidence>
<dbReference type="InterPro" id="IPR050953">
    <property type="entry name" value="N4_N6_ade-DNA_methylase"/>
</dbReference>
<dbReference type="AlphaFoldDB" id="A0AAU6Q8B7"/>
<evidence type="ECO:0000256" key="4">
    <source>
        <dbReference type="ARBA" id="ARBA00022691"/>
    </source>
</evidence>
<dbReference type="PANTHER" id="PTHR33841:SF1">
    <property type="entry name" value="DNA METHYLTRANSFERASE A"/>
    <property type="match status" value="1"/>
</dbReference>
<evidence type="ECO:0000259" key="6">
    <source>
        <dbReference type="Pfam" id="PF07669"/>
    </source>
</evidence>
<evidence type="ECO:0000256" key="3">
    <source>
        <dbReference type="ARBA" id="ARBA00022679"/>
    </source>
</evidence>